<dbReference type="Pfam" id="PF00059">
    <property type="entry name" value="Lectin_C"/>
    <property type="match status" value="1"/>
</dbReference>
<feature type="domain" description="C-type lectin" evidence="2">
    <location>
        <begin position="177"/>
        <end position="299"/>
    </location>
</feature>
<evidence type="ECO:0000259" key="2">
    <source>
        <dbReference type="PROSITE" id="PS50041"/>
    </source>
</evidence>
<proteinExistence type="predicted"/>
<dbReference type="InterPro" id="IPR050111">
    <property type="entry name" value="C-type_lectin/snaclec_domain"/>
</dbReference>
<keyword evidence="4" id="KW-1185">Reference proteome</keyword>
<name>A0AAE0F034_9CHLO</name>
<dbReference type="PANTHER" id="PTHR22803">
    <property type="entry name" value="MANNOSE, PHOSPHOLIPASE, LECTIN RECEPTOR RELATED"/>
    <property type="match status" value="1"/>
</dbReference>
<dbReference type="InterPro" id="IPR016187">
    <property type="entry name" value="CTDL_fold"/>
</dbReference>
<dbReference type="PROSITE" id="PS50041">
    <property type="entry name" value="C_TYPE_LECTIN_2"/>
    <property type="match status" value="1"/>
</dbReference>
<comment type="caution">
    <text evidence="3">The sequence shown here is derived from an EMBL/GenBank/DDBJ whole genome shotgun (WGS) entry which is preliminary data.</text>
</comment>
<accession>A0AAE0F034</accession>
<protein>
    <recommendedName>
        <fullName evidence="2">C-type lectin domain-containing protein</fullName>
    </recommendedName>
</protein>
<organism evidence="3 4">
    <name type="scientific">Cymbomonas tetramitiformis</name>
    <dbReference type="NCBI Taxonomy" id="36881"/>
    <lineage>
        <taxon>Eukaryota</taxon>
        <taxon>Viridiplantae</taxon>
        <taxon>Chlorophyta</taxon>
        <taxon>Pyramimonadophyceae</taxon>
        <taxon>Pyramimonadales</taxon>
        <taxon>Pyramimonadaceae</taxon>
        <taxon>Cymbomonas</taxon>
    </lineage>
</organism>
<dbReference type="PROSITE" id="PS00022">
    <property type="entry name" value="EGF_1"/>
    <property type="match status" value="1"/>
</dbReference>
<dbReference type="Gene3D" id="3.10.100.10">
    <property type="entry name" value="Mannose-Binding Protein A, subunit A"/>
    <property type="match status" value="1"/>
</dbReference>
<feature type="region of interest" description="Disordered" evidence="1">
    <location>
        <begin position="131"/>
        <end position="167"/>
    </location>
</feature>
<dbReference type="InterPro" id="IPR001304">
    <property type="entry name" value="C-type_lectin-like"/>
</dbReference>
<evidence type="ECO:0000313" key="3">
    <source>
        <dbReference type="EMBL" id="KAK3247161.1"/>
    </source>
</evidence>
<evidence type="ECO:0000313" key="4">
    <source>
        <dbReference type="Proteomes" id="UP001190700"/>
    </source>
</evidence>
<dbReference type="SMART" id="SM00034">
    <property type="entry name" value="CLECT"/>
    <property type="match status" value="1"/>
</dbReference>
<dbReference type="EMBL" id="LGRX02029187">
    <property type="protein sequence ID" value="KAK3247161.1"/>
    <property type="molecule type" value="Genomic_DNA"/>
</dbReference>
<dbReference type="InterPro" id="IPR016186">
    <property type="entry name" value="C-type_lectin-like/link_sf"/>
</dbReference>
<dbReference type="CDD" id="cd00037">
    <property type="entry name" value="CLECT"/>
    <property type="match status" value="1"/>
</dbReference>
<sequence>MDPFQDANWSSVVGMKEGYRVFTNVPEVGLTETVAVTHADGMYIAGEKVATVREVQGVSSELQHTRAELQDTRAELSHIISTLATLQSSCSHPPVCMGPGGDKLQFNGTHWLCVCTPGYYGESCQFGPTDAPTLSPTTHEPTSASPTAAPTAISTSPTSTPTTTPPTDTCDLDWHHFNNHCYFKSTEANPDILPSDARAACHAVGAELTSIQSAEENDFIASLAARDMLWLGGSDITREGAWTWHDGTAWSYQNWWRGSAAASNTRVGEEGQFDCLMMNYAIWHYCGSCVGEWSHYPCNGWDDGYGSQRRAKYICKKGV</sequence>
<dbReference type="InterPro" id="IPR000742">
    <property type="entry name" value="EGF"/>
</dbReference>
<reference evidence="3 4" key="1">
    <citation type="journal article" date="2015" name="Genome Biol. Evol.">
        <title>Comparative Genomics of a Bacterivorous Green Alga Reveals Evolutionary Causalities and Consequences of Phago-Mixotrophic Mode of Nutrition.</title>
        <authorList>
            <person name="Burns J.A."/>
            <person name="Paasch A."/>
            <person name="Narechania A."/>
            <person name="Kim E."/>
        </authorList>
    </citation>
    <scope>NUCLEOTIDE SEQUENCE [LARGE SCALE GENOMIC DNA]</scope>
    <source>
        <strain evidence="3 4">PLY_AMNH</strain>
    </source>
</reference>
<dbReference type="SUPFAM" id="SSF56436">
    <property type="entry name" value="C-type lectin-like"/>
    <property type="match status" value="1"/>
</dbReference>
<gene>
    <name evidence="3" type="ORF">CYMTET_43332</name>
</gene>
<evidence type="ECO:0000256" key="1">
    <source>
        <dbReference type="SAM" id="MobiDB-lite"/>
    </source>
</evidence>
<feature type="compositionally biased region" description="Low complexity" evidence="1">
    <location>
        <begin position="135"/>
        <end position="167"/>
    </location>
</feature>
<dbReference type="Proteomes" id="UP001190700">
    <property type="component" value="Unassembled WGS sequence"/>
</dbReference>
<dbReference type="PROSITE" id="PS01186">
    <property type="entry name" value="EGF_2"/>
    <property type="match status" value="1"/>
</dbReference>
<dbReference type="AlphaFoldDB" id="A0AAE0F034"/>